<organism evidence="11 12">
    <name type="scientific">Toxoplasma gondii GAB2-2007-GAL-DOM2</name>
    <dbReference type="NCBI Taxonomy" id="1130820"/>
    <lineage>
        <taxon>Eukaryota</taxon>
        <taxon>Sar</taxon>
        <taxon>Alveolata</taxon>
        <taxon>Apicomplexa</taxon>
        <taxon>Conoidasida</taxon>
        <taxon>Coccidia</taxon>
        <taxon>Eucoccidiorida</taxon>
        <taxon>Eimeriorina</taxon>
        <taxon>Sarcocystidae</taxon>
        <taxon>Toxoplasma</taxon>
    </lineage>
</organism>
<keyword evidence="3 9" id="KW-0812">Transmembrane</keyword>
<comment type="caution">
    <text evidence="11">The sequence shown here is derived from an EMBL/GenBank/DDBJ whole genome shotgun (WGS) entry which is preliminary data.</text>
</comment>
<dbReference type="Pfam" id="PF00005">
    <property type="entry name" value="ABC_tran"/>
    <property type="match status" value="1"/>
</dbReference>
<dbReference type="GO" id="GO:0005524">
    <property type="term" value="F:ATP binding"/>
    <property type="evidence" value="ECO:0007669"/>
    <property type="project" value="UniProtKB-KW"/>
</dbReference>
<proteinExistence type="predicted"/>
<dbReference type="PROSITE" id="PS00211">
    <property type="entry name" value="ABC_TRANSPORTER_1"/>
    <property type="match status" value="1"/>
</dbReference>
<dbReference type="PANTHER" id="PTHR48041:SF139">
    <property type="entry name" value="PROTEIN SCARLET"/>
    <property type="match status" value="1"/>
</dbReference>
<dbReference type="InterPro" id="IPR013525">
    <property type="entry name" value="ABC2_TM"/>
</dbReference>
<evidence type="ECO:0000313" key="12">
    <source>
        <dbReference type="Proteomes" id="UP000028837"/>
    </source>
</evidence>
<dbReference type="InterPro" id="IPR003439">
    <property type="entry name" value="ABC_transporter-like_ATP-bd"/>
</dbReference>
<dbReference type="VEuPathDB" id="ToxoDB:TGDOM2_289350"/>
<evidence type="ECO:0000259" key="10">
    <source>
        <dbReference type="PROSITE" id="PS50893"/>
    </source>
</evidence>
<feature type="transmembrane region" description="Helical" evidence="9">
    <location>
        <begin position="513"/>
        <end position="532"/>
    </location>
</feature>
<dbReference type="SMR" id="A0A086KDY9"/>
<accession>A0A086KDY9</accession>
<dbReference type="GO" id="GO:0140359">
    <property type="term" value="F:ABC-type transporter activity"/>
    <property type="evidence" value="ECO:0007669"/>
    <property type="project" value="InterPro"/>
</dbReference>
<evidence type="ECO:0000256" key="1">
    <source>
        <dbReference type="ARBA" id="ARBA00004141"/>
    </source>
</evidence>
<protein>
    <submittedName>
        <fullName evidence="11">ATP-binding cassette G family transporter ABCG84</fullName>
        <ecNumber evidence="11">3.6.3.28</ecNumber>
    </submittedName>
</protein>
<dbReference type="InterPro" id="IPR050352">
    <property type="entry name" value="ABCG_transporters"/>
</dbReference>
<dbReference type="EMBL" id="AHZU02000582">
    <property type="protein sequence ID" value="KFG42607.1"/>
    <property type="molecule type" value="Genomic_DNA"/>
</dbReference>
<evidence type="ECO:0000256" key="3">
    <source>
        <dbReference type="ARBA" id="ARBA00022692"/>
    </source>
</evidence>
<dbReference type="GO" id="GO:0005886">
    <property type="term" value="C:plasma membrane"/>
    <property type="evidence" value="ECO:0007669"/>
    <property type="project" value="TreeGrafter"/>
</dbReference>
<dbReference type="OrthoDB" id="184675at2759"/>
<dbReference type="CDD" id="cd03213">
    <property type="entry name" value="ABCG_EPDR"/>
    <property type="match status" value="1"/>
</dbReference>
<feature type="transmembrane region" description="Helical" evidence="9">
    <location>
        <begin position="622"/>
        <end position="643"/>
    </location>
</feature>
<dbReference type="EC" id="3.6.3.28" evidence="11"/>
<evidence type="ECO:0000256" key="6">
    <source>
        <dbReference type="ARBA" id="ARBA00022989"/>
    </source>
</evidence>
<dbReference type="Pfam" id="PF01061">
    <property type="entry name" value="ABC2_membrane"/>
    <property type="match status" value="1"/>
</dbReference>
<evidence type="ECO:0000256" key="5">
    <source>
        <dbReference type="ARBA" id="ARBA00022840"/>
    </source>
</evidence>
<keyword evidence="6 9" id="KW-1133">Transmembrane helix</keyword>
<name>A0A086KDY9_TOXGO</name>
<keyword evidence="4" id="KW-0547">Nucleotide-binding</keyword>
<evidence type="ECO:0000256" key="8">
    <source>
        <dbReference type="SAM" id="MobiDB-lite"/>
    </source>
</evidence>
<sequence length="766" mass="83785">MADSALAPQESAGTVAADNAASSREGGRGTSGAHGQGARATAERRLSLDGATAEPSSGGALRPQSDADMLERGLLGASASPEAAACKDEAVDNSPRPRKEKEGAPCSEPLRRCREIGVSWTDISFEARVRRPRTGILGTPPLCDVLNALDSLTQKGPLKKILCGVSGEVLPGDMVALMGASGAGKSTLLNILSRYLRETSGTVKYGDAQLELKEAKKVSCFIQQEDLFNGFITVREHLQCIVRLRTTLPPKEREALVDRLLVAFELSKAADTCIGNLQMGARRGISGGEKKRLSVATEIVTNPSIIFADEPTTGLDSFMAEAVMTVLERLAQNGRSIICTIHQPSTTVFEKFNKVILLAEGRMVFAGDRLALPVYFARVGKSIPPYTSVADFVIDVLSSSEGAEATLQIAEKMHAAWINTGVPFMRDWHESLREQYIQRLQSEGVADKLSSFKGETKRLALRKEALEAPTATDEEPGLKKKEAAVEGRVSWWTQFQVLLHRCSLANKRNPQILQARVGQTLVSALLLGFIFLRLRKGDAISKNGAANFINLNQGMTGLVTVLQTFTTDKIVALREYRSGTYSLVPYFLAKTAADAAFQIFNPVVFFSIAWYMMNLNPSATRWLWGLGFIFLQTNASISMGYLISCMCPDLEIALSVMPLLTMPLILVAGFMIILDSLPRFWIWVPYLSPFRWAFSGIMHAVWEDVELDPCPAGMNPPSCYSSGAEVLEYYCLDGDSMWLNALYLMIMVVGYRVVGLLVLLILNRRN</sequence>
<dbReference type="AlphaFoldDB" id="A0A086KDY9"/>
<feature type="region of interest" description="Disordered" evidence="8">
    <location>
        <begin position="1"/>
        <end position="107"/>
    </location>
</feature>
<gene>
    <name evidence="11" type="ORF">TGDOM2_289350</name>
</gene>
<keyword evidence="7 9" id="KW-0472">Membrane</keyword>
<keyword evidence="2" id="KW-0813">Transport</keyword>
<keyword evidence="11" id="KW-0378">Hydrolase</keyword>
<dbReference type="SUPFAM" id="SSF52540">
    <property type="entry name" value="P-loop containing nucleoside triphosphate hydrolases"/>
    <property type="match status" value="1"/>
</dbReference>
<dbReference type="Proteomes" id="UP000028837">
    <property type="component" value="Unassembled WGS sequence"/>
</dbReference>
<feature type="compositionally biased region" description="Basic and acidic residues" evidence="8">
    <location>
        <begin position="85"/>
        <end position="107"/>
    </location>
</feature>
<comment type="subcellular location">
    <subcellularLocation>
        <location evidence="1">Membrane</location>
        <topology evidence="1">Multi-pass membrane protein</topology>
    </subcellularLocation>
</comment>
<evidence type="ECO:0000256" key="7">
    <source>
        <dbReference type="ARBA" id="ARBA00023136"/>
    </source>
</evidence>
<feature type="transmembrane region" description="Helical" evidence="9">
    <location>
        <begin position="583"/>
        <end position="610"/>
    </location>
</feature>
<reference evidence="11 12" key="1">
    <citation type="submission" date="2014-02" db="EMBL/GenBank/DDBJ databases">
        <authorList>
            <person name="Sibley D."/>
            <person name="Venepally P."/>
            <person name="Karamycheva S."/>
            <person name="Hadjithomas M."/>
            <person name="Khan A."/>
            <person name="Brunk B."/>
            <person name="Roos D."/>
            <person name="Caler E."/>
            <person name="Lorenzi H."/>
        </authorList>
    </citation>
    <scope>NUCLEOTIDE SEQUENCE [LARGE SCALE GENOMIC DNA]</scope>
    <source>
        <strain evidence="11 12">GAB2-2007-GAL-DOM2</strain>
    </source>
</reference>
<evidence type="ECO:0000313" key="11">
    <source>
        <dbReference type="EMBL" id="KFG42607.1"/>
    </source>
</evidence>
<dbReference type="InterPro" id="IPR017871">
    <property type="entry name" value="ABC_transporter-like_CS"/>
</dbReference>
<evidence type="ECO:0000256" key="2">
    <source>
        <dbReference type="ARBA" id="ARBA00022448"/>
    </source>
</evidence>
<dbReference type="GO" id="GO:0016887">
    <property type="term" value="F:ATP hydrolysis activity"/>
    <property type="evidence" value="ECO:0007669"/>
    <property type="project" value="InterPro"/>
</dbReference>
<keyword evidence="5 11" id="KW-0067">ATP-binding</keyword>
<dbReference type="PANTHER" id="PTHR48041">
    <property type="entry name" value="ABC TRANSPORTER G FAMILY MEMBER 28"/>
    <property type="match status" value="1"/>
</dbReference>
<dbReference type="SMART" id="SM00382">
    <property type="entry name" value="AAA"/>
    <property type="match status" value="1"/>
</dbReference>
<feature type="transmembrane region" description="Helical" evidence="9">
    <location>
        <begin position="650"/>
        <end position="674"/>
    </location>
</feature>
<dbReference type="InterPro" id="IPR003593">
    <property type="entry name" value="AAA+_ATPase"/>
</dbReference>
<dbReference type="PROSITE" id="PS50893">
    <property type="entry name" value="ABC_TRANSPORTER_2"/>
    <property type="match status" value="1"/>
</dbReference>
<feature type="domain" description="ABC transporter" evidence="10">
    <location>
        <begin position="146"/>
        <end position="385"/>
    </location>
</feature>
<feature type="transmembrane region" description="Helical" evidence="9">
    <location>
        <begin position="742"/>
        <end position="762"/>
    </location>
</feature>
<evidence type="ECO:0000256" key="4">
    <source>
        <dbReference type="ARBA" id="ARBA00022741"/>
    </source>
</evidence>
<evidence type="ECO:0000256" key="9">
    <source>
        <dbReference type="SAM" id="Phobius"/>
    </source>
</evidence>
<dbReference type="Gene3D" id="3.40.50.300">
    <property type="entry name" value="P-loop containing nucleotide triphosphate hydrolases"/>
    <property type="match status" value="1"/>
</dbReference>
<dbReference type="InterPro" id="IPR027417">
    <property type="entry name" value="P-loop_NTPase"/>
</dbReference>